<name>A0ABS7ZMX1_9GAMM</name>
<organism evidence="1 2">
    <name type="scientific">Thalassolituus marinus</name>
    <dbReference type="NCBI Taxonomy" id="671053"/>
    <lineage>
        <taxon>Bacteria</taxon>
        <taxon>Pseudomonadati</taxon>
        <taxon>Pseudomonadota</taxon>
        <taxon>Gammaproteobacteria</taxon>
        <taxon>Oceanospirillales</taxon>
        <taxon>Oceanospirillaceae</taxon>
        <taxon>Thalassolituus</taxon>
    </lineage>
</organism>
<dbReference type="EMBL" id="JAEDAH010000020">
    <property type="protein sequence ID" value="MCA6062964.1"/>
    <property type="molecule type" value="Genomic_DNA"/>
</dbReference>
<comment type="caution">
    <text evidence="1">The sequence shown here is derived from an EMBL/GenBank/DDBJ whole genome shotgun (WGS) entry which is preliminary data.</text>
</comment>
<reference evidence="1 2" key="1">
    <citation type="submission" date="2020-12" db="EMBL/GenBank/DDBJ databases">
        <title>Novel Thalassolituus-related marine hydrocarbonoclastic bacteria mediated algae-derived hydrocarbons mineralization in twilight zone of the northern South China Sea.</title>
        <authorList>
            <person name="Dong C."/>
        </authorList>
    </citation>
    <scope>NUCLEOTIDE SEQUENCE [LARGE SCALE GENOMIC DNA]</scope>
    <source>
        <strain evidence="1 2">IMCC1826</strain>
    </source>
</reference>
<evidence type="ECO:0000313" key="1">
    <source>
        <dbReference type="EMBL" id="MCA6062964.1"/>
    </source>
</evidence>
<evidence type="ECO:0000313" key="2">
    <source>
        <dbReference type="Proteomes" id="UP000714380"/>
    </source>
</evidence>
<gene>
    <name evidence="1" type="ORF">I9W95_05020</name>
</gene>
<protein>
    <submittedName>
        <fullName evidence="1">Uncharacterized protein</fullName>
    </submittedName>
</protein>
<accession>A0ABS7ZMX1</accession>
<keyword evidence="2" id="KW-1185">Reference proteome</keyword>
<proteinExistence type="predicted"/>
<dbReference type="RefSeq" id="WP_225672484.1">
    <property type="nucleotide sequence ID" value="NZ_JAEDAH010000020.1"/>
</dbReference>
<dbReference type="Proteomes" id="UP000714380">
    <property type="component" value="Unassembled WGS sequence"/>
</dbReference>
<sequence length="174" mass="19353">MNIDQSEECVSVGVLVMVRLGNGADYLEELTKSERLHEQSLVAVMKNREEYKAILSSSASQNLTEIIATVILAWELADGVNGIETGDVLVVAWEHHPRLVASWFGSKPESMNRWLRSQDFLFNGLSETGSFGEAEKIRMKIIAALESEKVSGSETIAAYLQVLNNLEVPNWQNN</sequence>